<feature type="binding site" evidence="16">
    <location>
        <position position="115"/>
    </location>
    <ligand>
        <name>FAD</name>
        <dbReference type="ChEBI" id="CHEBI:57692"/>
    </ligand>
</feature>
<dbReference type="PANTHER" id="PTHR22912">
    <property type="entry name" value="DISULFIDE OXIDOREDUCTASE"/>
    <property type="match status" value="1"/>
</dbReference>
<dbReference type="Pfam" id="PF02852">
    <property type="entry name" value="Pyr_redox_dim"/>
    <property type="match status" value="1"/>
</dbReference>
<evidence type="ECO:0000256" key="9">
    <source>
        <dbReference type="ARBA" id="ARBA00022827"/>
    </source>
</evidence>
<dbReference type="Gene3D" id="3.50.50.60">
    <property type="entry name" value="FAD/NAD(P)-binding domain"/>
    <property type="match status" value="2"/>
</dbReference>
<feature type="active site" description="Proton acceptor" evidence="15">
    <location>
        <position position="453"/>
    </location>
</feature>
<dbReference type="PRINTS" id="PR00368">
    <property type="entry name" value="FADPNR"/>
</dbReference>
<reference evidence="21 22" key="1">
    <citation type="journal article" date="2019" name="Sci. Transl. Med.">
        <title>Quorum sensing between bacterial species on the skin protects against epidermal injury in atopic dermatitis.</title>
        <authorList>
            <person name="Williams M.R."/>
        </authorList>
    </citation>
    <scope>NUCLEOTIDE SEQUENCE [LARGE SCALE GENOMIC DNA]</scope>
    <source>
        <strain evidence="21 22">E7</strain>
    </source>
</reference>
<evidence type="ECO:0000256" key="14">
    <source>
        <dbReference type="ARBA" id="ARBA00049187"/>
    </source>
</evidence>
<comment type="miscellaneous">
    <text evidence="18">The active site is a redox-active disulfide bond.</text>
</comment>
<proteinExistence type="inferred from homology"/>
<dbReference type="AlphaFoldDB" id="A0A4Q9W8U7"/>
<feature type="binding site" evidence="16">
    <location>
        <begin position="188"/>
        <end position="195"/>
    </location>
    <ligand>
        <name>NAD(+)</name>
        <dbReference type="ChEBI" id="CHEBI:57540"/>
    </ligand>
</feature>
<evidence type="ECO:0000256" key="2">
    <source>
        <dbReference type="ARBA" id="ARBA00004170"/>
    </source>
</evidence>
<evidence type="ECO:0000256" key="7">
    <source>
        <dbReference type="ARBA" id="ARBA00022490"/>
    </source>
</evidence>
<protein>
    <recommendedName>
        <fullName evidence="6 18">Dihydrolipoyl dehydrogenase</fullName>
        <ecNumber evidence="5 18">1.8.1.4</ecNumber>
    </recommendedName>
</protein>
<evidence type="ECO:0000313" key="21">
    <source>
        <dbReference type="EMBL" id="TBW70598.1"/>
    </source>
</evidence>
<accession>A0A4Q9W8U7</accession>
<evidence type="ECO:0000256" key="8">
    <source>
        <dbReference type="ARBA" id="ARBA00022630"/>
    </source>
</evidence>
<evidence type="ECO:0000256" key="13">
    <source>
        <dbReference type="ARBA" id="ARBA00023284"/>
    </source>
</evidence>
<dbReference type="PANTHER" id="PTHR22912:SF217">
    <property type="entry name" value="DIHYDROLIPOYL DEHYDROGENASE"/>
    <property type="match status" value="1"/>
</dbReference>
<dbReference type="InterPro" id="IPR023753">
    <property type="entry name" value="FAD/NAD-binding_dom"/>
</dbReference>
<dbReference type="InterPro" id="IPR006258">
    <property type="entry name" value="Lipoamide_DH"/>
</dbReference>
<dbReference type="InterPro" id="IPR016156">
    <property type="entry name" value="FAD/NAD-linked_Rdtase_dimer_sf"/>
</dbReference>
<comment type="cofactor">
    <cofactor evidence="16 18">
        <name>FAD</name>
        <dbReference type="ChEBI" id="CHEBI:57692"/>
    </cofactor>
    <text evidence="16 18">Binds 1 FAD per subunit.</text>
</comment>
<evidence type="ECO:0000256" key="6">
    <source>
        <dbReference type="ARBA" id="ARBA00016961"/>
    </source>
</evidence>
<evidence type="ECO:0000256" key="11">
    <source>
        <dbReference type="ARBA" id="ARBA00023027"/>
    </source>
</evidence>
<comment type="caution">
    <text evidence="21">The sequence shown here is derived from an EMBL/GenBank/DDBJ whole genome shotgun (WGS) entry which is preliminary data.</text>
</comment>
<keyword evidence="16" id="KW-0547">Nucleotide-binding</keyword>
<dbReference type="SUPFAM" id="SSF51905">
    <property type="entry name" value="FAD/NAD(P)-binding domain"/>
    <property type="match status" value="1"/>
</dbReference>
<feature type="domain" description="FAD/NAD(P)-binding" evidence="20">
    <location>
        <begin position="6"/>
        <end position="333"/>
    </location>
</feature>
<dbReference type="FunFam" id="3.30.390.30:FF:000001">
    <property type="entry name" value="Dihydrolipoyl dehydrogenase"/>
    <property type="match status" value="1"/>
</dbReference>
<keyword evidence="10 18" id="KW-0560">Oxidoreductase</keyword>
<dbReference type="EMBL" id="SCHB01000009">
    <property type="protein sequence ID" value="TBW70598.1"/>
    <property type="molecule type" value="Genomic_DNA"/>
</dbReference>
<dbReference type="GO" id="GO:0016020">
    <property type="term" value="C:membrane"/>
    <property type="evidence" value="ECO:0007669"/>
    <property type="project" value="UniProtKB-SubCell"/>
</dbReference>
<dbReference type="SUPFAM" id="SSF55424">
    <property type="entry name" value="FAD/NAD-linked reductases, dimerisation (C-terminal) domain"/>
    <property type="match status" value="1"/>
</dbReference>
<evidence type="ECO:0000256" key="4">
    <source>
        <dbReference type="ARBA" id="ARBA00007532"/>
    </source>
</evidence>
<dbReference type="InterPro" id="IPR012999">
    <property type="entry name" value="Pyr_OxRdtase_I_AS"/>
</dbReference>
<evidence type="ECO:0000256" key="10">
    <source>
        <dbReference type="ARBA" id="ARBA00023002"/>
    </source>
</evidence>
<dbReference type="GO" id="GO:0005737">
    <property type="term" value="C:cytoplasm"/>
    <property type="evidence" value="ECO:0007669"/>
    <property type="project" value="UniProtKB-SubCell"/>
</dbReference>
<feature type="disulfide bond" description="Redox-active" evidence="17">
    <location>
        <begin position="43"/>
        <end position="48"/>
    </location>
</feature>
<comment type="catalytic activity">
    <reaction evidence="14 18">
        <text>N(6)-[(R)-dihydrolipoyl]-L-lysyl-[protein] + NAD(+) = N(6)-[(R)-lipoyl]-L-lysyl-[protein] + NADH + H(+)</text>
        <dbReference type="Rhea" id="RHEA:15045"/>
        <dbReference type="Rhea" id="RHEA-COMP:10474"/>
        <dbReference type="Rhea" id="RHEA-COMP:10475"/>
        <dbReference type="ChEBI" id="CHEBI:15378"/>
        <dbReference type="ChEBI" id="CHEBI:57540"/>
        <dbReference type="ChEBI" id="CHEBI:57945"/>
        <dbReference type="ChEBI" id="CHEBI:83099"/>
        <dbReference type="ChEBI" id="CHEBI:83100"/>
        <dbReference type="EC" id="1.8.1.4"/>
    </reaction>
</comment>
<feature type="binding site" evidence="16">
    <location>
        <begin position="151"/>
        <end position="153"/>
    </location>
    <ligand>
        <name>FAD</name>
        <dbReference type="ChEBI" id="CHEBI:57692"/>
    </ligand>
</feature>
<dbReference type="InterPro" id="IPR001100">
    <property type="entry name" value="Pyr_nuc-diS_OxRdtase"/>
</dbReference>
<evidence type="ECO:0000256" key="12">
    <source>
        <dbReference type="ARBA" id="ARBA00023157"/>
    </source>
</evidence>
<keyword evidence="11 16" id="KW-0520">NAD</keyword>
<keyword evidence="9 16" id="KW-0274">FAD</keyword>
<dbReference type="GO" id="GO:0004148">
    <property type="term" value="F:dihydrolipoyl dehydrogenase (NADH) activity"/>
    <property type="evidence" value="ECO:0007669"/>
    <property type="project" value="UniProtKB-EC"/>
</dbReference>
<evidence type="ECO:0000313" key="22">
    <source>
        <dbReference type="Proteomes" id="UP000293637"/>
    </source>
</evidence>
<keyword evidence="8 18" id="KW-0285">Flavoprotein</keyword>
<keyword evidence="7" id="KW-0963">Cytoplasm</keyword>
<evidence type="ECO:0000256" key="17">
    <source>
        <dbReference type="PIRSR" id="PIRSR000350-4"/>
    </source>
</evidence>
<keyword evidence="12" id="KW-1015">Disulfide bond</keyword>
<feature type="binding site" evidence="16">
    <location>
        <position position="277"/>
    </location>
    <ligand>
        <name>NAD(+)</name>
        <dbReference type="ChEBI" id="CHEBI:57540"/>
    </ligand>
</feature>
<dbReference type="GO" id="GO:0006103">
    <property type="term" value="P:2-oxoglutarate metabolic process"/>
    <property type="evidence" value="ECO:0007669"/>
    <property type="project" value="TreeGrafter"/>
</dbReference>
<evidence type="ECO:0000256" key="15">
    <source>
        <dbReference type="PIRSR" id="PIRSR000350-2"/>
    </source>
</evidence>
<dbReference type="GO" id="GO:0050660">
    <property type="term" value="F:flavin adenine dinucleotide binding"/>
    <property type="evidence" value="ECO:0007669"/>
    <property type="project" value="InterPro"/>
</dbReference>
<organism evidence="21 22">
    <name type="scientific">Staphylococcus lugdunensis</name>
    <dbReference type="NCBI Taxonomy" id="28035"/>
    <lineage>
        <taxon>Bacteria</taxon>
        <taxon>Bacillati</taxon>
        <taxon>Bacillota</taxon>
        <taxon>Bacilli</taxon>
        <taxon>Bacillales</taxon>
        <taxon>Staphylococcaceae</taxon>
        <taxon>Staphylococcus</taxon>
    </lineage>
</organism>
<feature type="domain" description="Pyridine nucleotide-disulphide oxidoreductase dimerisation" evidence="19">
    <location>
        <begin position="353"/>
        <end position="463"/>
    </location>
</feature>
<sequence length="474" mass="52008">MSKNQYDLVVLGGGTAGYVAAIRASQLGKKVAIVERQLLGGTCLHKGCIPTKSLLKSAEVAHTVTQSSEYGIKINDFSIDFNKIMQRKTQIVNQMFQGVQHLMKQNHIDIYNGTGRILGSSIFSPQSGTISVEYTDGQSELLTNQFVLIATGSRPTELPFLPFDHHIVLSSDDVLNLDTLPHSIAIIGAGVIGLEFASLMIDLGVHVHVIESSSRVLPTESERISQAIQKALEQRGVHFHLNVELTKDTVNITTEKIDFTLKDNQIINVDKVLVAVGRKPNTSDIGLNNTKITCNDAGYININKFQQTEEQHIYAAGDCIGKLQLAHVGSKEGIVAVEHMFEHNPIPIDYQLMPKCVYTYPEIASIGMNDNDATVQDIEFERYTLPLRANGKSMIVSADNQAGFIDVIVRADDKEIIGIQMFGTHVTELINEAALLQFMNGSALELGLTTHAHPSMSEILMEAGLKIENRAIHV</sequence>
<dbReference type="PIRSF" id="PIRSF000350">
    <property type="entry name" value="Mercury_reductase_MerA"/>
    <property type="match status" value="1"/>
</dbReference>
<dbReference type="Gene3D" id="3.30.390.30">
    <property type="match status" value="1"/>
</dbReference>
<evidence type="ECO:0000256" key="5">
    <source>
        <dbReference type="ARBA" id="ARBA00012608"/>
    </source>
</evidence>
<keyword evidence="13 18" id="KW-0676">Redox-active center</keyword>
<dbReference type="GeneID" id="58089688"/>
<dbReference type="EC" id="1.8.1.4" evidence="5 18"/>
<comment type="subcellular location">
    <subcellularLocation>
        <location evidence="3">Cytoplasm</location>
    </subcellularLocation>
    <subcellularLocation>
        <location evidence="2">Membrane</location>
        <topology evidence="2">Peripheral membrane protein</topology>
    </subcellularLocation>
</comment>
<dbReference type="RefSeq" id="WP_002491913.1">
    <property type="nucleotide sequence ID" value="NZ_AP021848.1"/>
</dbReference>
<dbReference type="InterPro" id="IPR004099">
    <property type="entry name" value="Pyr_nucl-diS_OxRdtase_dimer"/>
</dbReference>
<dbReference type="PROSITE" id="PS00076">
    <property type="entry name" value="PYRIDINE_REDOX_1"/>
    <property type="match status" value="1"/>
</dbReference>
<comment type="similarity">
    <text evidence="4 18">Belongs to the class-I pyridine nucleotide-disulfide oxidoreductase family.</text>
</comment>
<feature type="binding site" evidence="16">
    <location>
        <position position="318"/>
    </location>
    <ligand>
        <name>FAD</name>
        <dbReference type="ChEBI" id="CHEBI:57692"/>
    </ligand>
</feature>
<gene>
    <name evidence="21" type="primary">lpdA</name>
    <name evidence="21" type="ORF">EQ812_11075</name>
</gene>
<dbReference type="Proteomes" id="UP000293637">
    <property type="component" value="Unassembled WGS sequence"/>
</dbReference>
<dbReference type="InterPro" id="IPR036188">
    <property type="entry name" value="FAD/NAD-bd_sf"/>
</dbReference>
<evidence type="ECO:0000256" key="18">
    <source>
        <dbReference type="RuleBase" id="RU003692"/>
    </source>
</evidence>
<evidence type="ECO:0000256" key="3">
    <source>
        <dbReference type="ARBA" id="ARBA00004496"/>
    </source>
</evidence>
<dbReference type="Pfam" id="PF07992">
    <property type="entry name" value="Pyr_redox_2"/>
    <property type="match status" value="1"/>
</dbReference>
<feature type="binding site" evidence="16">
    <location>
        <position position="211"/>
    </location>
    <ligand>
        <name>NAD(+)</name>
        <dbReference type="ChEBI" id="CHEBI:57540"/>
    </ligand>
</feature>
<dbReference type="PRINTS" id="PR00411">
    <property type="entry name" value="PNDRDTASEI"/>
</dbReference>
<name>A0A4Q9W8U7_STALU</name>
<comment type="function">
    <text evidence="1">Lipoamide dehydrogenase is a component of the alpha-ketoacid dehydrogenase complexes.</text>
</comment>
<evidence type="ECO:0000256" key="16">
    <source>
        <dbReference type="PIRSR" id="PIRSR000350-3"/>
    </source>
</evidence>
<dbReference type="NCBIfam" id="TIGR01350">
    <property type="entry name" value="lipoamide_DH"/>
    <property type="match status" value="1"/>
</dbReference>
<evidence type="ECO:0000256" key="1">
    <source>
        <dbReference type="ARBA" id="ARBA00002052"/>
    </source>
</evidence>
<evidence type="ECO:0000259" key="19">
    <source>
        <dbReference type="Pfam" id="PF02852"/>
    </source>
</evidence>
<feature type="binding site" evidence="16">
    <location>
        <position position="52"/>
    </location>
    <ligand>
        <name>FAD</name>
        <dbReference type="ChEBI" id="CHEBI:57692"/>
    </ligand>
</feature>
<evidence type="ECO:0000259" key="20">
    <source>
        <dbReference type="Pfam" id="PF07992"/>
    </source>
</evidence>
<dbReference type="InterPro" id="IPR050151">
    <property type="entry name" value="Class-I_Pyr_Nuc-Dis_Oxidored"/>
</dbReference>